<organism evidence="2 3">
    <name type="scientific">Fusarium vanettenii (strain ATCC MYA-4622 / CBS 123669 / FGSC 9596 / NRRL 45880 / 77-13-4)</name>
    <name type="common">Fusarium solani subsp. pisi</name>
    <dbReference type="NCBI Taxonomy" id="660122"/>
    <lineage>
        <taxon>Eukaryota</taxon>
        <taxon>Fungi</taxon>
        <taxon>Dikarya</taxon>
        <taxon>Ascomycota</taxon>
        <taxon>Pezizomycotina</taxon>
        <taxon>Sordariomycetes</taxon>
        <taxon>Hypocreomycetidae</taxon>
        <taxon>Hypocreales</taxon>
        <taxon>Nectriaceae</taxon>
        <taxon>Fusarium</taxon>
        <taxon>Fusarium solani species complex</taxon>
        <taxon>Fusarium vanettenii</taxon>
    </lineage>
</organism>
<dbReference type="Proteomes" id="UP000005206">
    <property type="component" value="Chromosome 11"/>
</dbReference>
<dbReference type="GO" id="GO:0004222">
    <property type="term" value="F:metalloendopeptidase activity"/>
    <property type="evidence" value="ECO:0007669"/>
    <property type="project" value="InterPro"/>
</dbReference>
<dbReference type="AlphaFoldDB" id="C7ZFV6"/>
<dbReference type="Gene3D" id="3.40.390.10">
    <property type="entry name" value="Collagenase (Catalytic Domain)"/>
    <property type="match status" value="1"/>
</dbReference>
<dbReference type="OrthoDB" id="291007at2759"/>
<dbReference type="EMBL" id="GG698924">
    <property type="protein sequence ID" value="EEU37043.1"/>
    <property type="molecule type" value="Genomic_DNA"/>
</dbReference>
<dbReference type="InterPro" id="IPR006026">
    <property type="entry name" value="Peptidase_Metallo"/>
</dbReference>
<feature type="domain" description="Peptidase metallopeptidase" evidence="1">
    <location>
        <begin position="42"/>
        <end position="182"/>
    </location>
</feature>
<dbReference type="InterPro" id="IPR001506">
    <property type="entry name" value="Peptidase_M12A"/>
</dbReference>
<dbReference type="eggNOG" id="ENOG502S9RS">
    <property type="taxonomic scope" value="Eukaryota"/>
</dbReference>
<dbReference type="Pfam" id="PF01400">
    <property type="entry name" value="Astacin"/>
    <property type="match status" value="1"/>
</dbReference>
<accession>C7ZFV6</accession>
<dbReference type="GO" id="GO:0006508">
    <property type="term" value="P:proteolysis"/>
    <property type="evidence" value="ECO:0007669"/>
    <property type="project" value="InterPro"/>
</dbReference>
<reference evidence="2 3" key="1">
    <citation type="journal article" date="2009" name="PLoS Genet.">
        <title>The genome of Nectria haematococca: contribution of supernumerary chromosomes to gene expansion.</title>
        <authorList>
            <person name="Coleman J.J."/>
            <person name="Rounsley S.D."/>
            <person name="Rodriguez-Carres M."/>
            <person name="Kuo A."/>
            <person name="Wasmann C.C."/>
            <person name="Grimwood J."/>
            <person name="Schmutz J."/>
            <person name="Taga M."/>
            <person name="White G.J."/>
            <person name="Zhou S."/>
            <person name="Schwartz D.C."/>
            <person name="Freitag M."/>
            <person name="Ma L.J."/>
            <person name="Danchin E.G."/>
            <person name="Henrissat B."/>
            <person name="Coutinho P.M."/>
            <person name="Nelson D.R."/>
            <person name="Straney D."/>
            <person name="Napoli C.A."/>
            <person name="Barker B.M."/>
            <person name="Gribskov M."/>
            <person name="Rep M."/>
            <person name="Kroken S."/>
            <person name="Molnar I."/>
            <person name="Rensing C."/>
            <person name="Kennell J.C."/>
            <person name="Zamora J."/>
            <person name="Farman M.L."/>
            <person name="Selker E.U."/>
            <person name="Salamov A."/>
            <person name="Shapiro H."/>
            <person name="Pangilinan J."/>
            <person name="Lindquist E."/>
            <person name="Lamers C."/>
            <person name="Grigoriev I.V."/>
            <person name="Geiser D.M."/>
            <person name="Covert S.F."/>
            <person name="Temporini E."/>
            <person name="Vanetten H.D."/>
        </authorList>
    </citation>
    <scope>NUCLEOTIDE SEQUENCE [LARGE SCALE GENOMIC DNA]</scope>
    <source>
        <strain evidence="3">ATCC MYA-4622 / CBS 123669 / FGSC 9596 / NRRL 45880 / 77-13-4</strain>
    </source>
</reference>
<dbReference type="GeneID" id="9664872"/>
<name>C7ZFV6_FUSV7</name>
<gene>
    <name evidence="2" type="ORF">NECHADRAFT_86740</name>
</gene>
<dbReference type="HOGENOM" id="CLU_591954_0_0_1"/>
<evidence type="ECO:0000313" key="2">
    <source>
        <dbReference type="EMBL" id="EEU37043.1"/>
    </source>
</evidence>
<dbReference type="VEuPathDB" id="FungiDB:NECHADRAFT_86740"/>
<evidence type="ECO:0000259" key="1">
    <source>
        <dbReference type="SMART" id="SM00235"/>
    </source>
</evidence>
<sequence length="462" mass="51296">MERIARTYCKDAVIPSSGKTAVEEAIYQELPRELDDVVVTLPTKLWSRQAITYDWIDGAYRGSQAQRQKVASAIEEWEWYSSVSFIASQDSVTRPDIVISFDPSPNQGTWSLVGTDCLKAAPRTATMNLGCISNDNEITAAEKAIILHQFGHALGMLHEHQCPAKGGIALTGVDALVTLYGSQGWSDVDVKEHIINPHNSKDMTSLREVDTQSIMHCPLPGVITGRDFAIDYNYALSDMDKAYIALMYPRRWPSQSAPQWTLEAALTTIGLAQQTPSLAEKIKDLAKAPRADGSIDPTKIRDLVFKWATWFHTPGHATAGDSQLSQGPVLRHDTSDKIPHGRKMERMEFSEKLMKATDSFGPIEYLDAQKDWERKRDEVIGGSMGSQGSDPVADMKKMISNMRESEQAKLTSKYPDASVRGYSHFVREGLGPLDNATRAEMLQDAKDALRESATSSLYDTRH</sequence>
<protein>
    <recommendedName>
        <fullName evidence="1">Peptidase metallopeptidase domain-containing protein</fullName>
    </recommendedName>
</protein>
<dbReference type="KEGG" id="nhe:NECHADRAFT_86740"/>
<dbReference type="RefSeq" id="XP_003042756.1">
    <property type="nucleotide sequence ID" value="XM_003042710.1"/>
</dbReference>
<dbReference type="InterPro" id="IPR024079">
    <property type="entry name" value="MetalloPept_cat_dom_sf"/>
</dbReference>
<keyword evidence="3" id="KW-1185">Reference proteome</keyword>
<dbReference type="GO" id="GO:0008270">
    <property type="term" value="F:zinc ion binding"/>
    <property type="evidence" value="ECO:0007669"/>
    <property type="project" value="InterPro"/>
</dbReference>
<dbReference type="SMART" id="SM00235">
    <property type="entry name" value="ZnMc"/>
    <property type="match status" value="1"/>
</dbReference>
<proteinExistence type="predicted"/>
<dbReference type="InParanoid" id="C7ZFV6"/>
<evidence type="ECO:0000313" key="3">
    <source>
        <dbReference type="Proteomes" id="UP000005206"/>
    </source>
</evidence>
<dbReference type="SUPFAM" id="SSF55486">
    <property type="entry name" value="Metalloproteases ('zincins'), catalytic domain"/>
    <property type="match status" value="1"/>
</dbReference>